<dbReference type="SMART" id="SM00066">
    <property type="entry name" value="GAL4"/>
    <property type="match status" value="1"/>
</dbReference>
<dbReference type="InterPro" id="IPR036864">
    <property type="entry name" value="Zn2-C6_fun-type_DNA-bd_sf"/>
</dbReference>
<gene>
    <name evidence="3" type="ORF">PBRASI_LOCUS1417</name>
</gene>
<feature type="compositionally biased region" description="Polar residues" evidence="1">
    <location>
        <begin position="152"/>
        <end position="163"/>
    </location>
</feature>
<evidence type="ECO:0000259" key="2">
    <source>
        <dbReference type="PROSITE" id="PS50048"/>
    </source>
</evidence>
<keyword evidence="4" id="KW-1185">Reference proteome</keyword>
<dbReference type="Pfam" id="PF00172">
    <property type="entry name" value="Zn_clus"/>
    <property type="match status" value="1"/>
</dbReference>
<comment type="caution">
    <text evidence="3">The sequence shown here is derived from an EMBL/GenBank/DDBJ whole genome shotgun (WGS) entry which is preliminary data.</text>
</comment>
<evidence type="ECO:0000256" key="1">
    <source>
        <dbReference type="SAM" id="MobiDB-lite"/>
    </source>
</evidence>
<dbReference type="Proteomes" id="UP000789739">
    <property type="component" value="Unassembled WGS sequence"/>
</dbReference>
<accession>A0A9N8W5F3</accession>
<feature type="domain" description="Zn(2)-C6 fungal-type" evidence="2">
    <location>
        <begin position="212"/>
        <end position="241"/>
    </location>
</feature>
<dbReference type="SUPFAM" id="SSF57701">
    <property type="entry name" value="Zn2/Cys6 DNA-binding domain"/>
    <property type="match status" value="1"/>
</dbReference>
<dbReference type="OrthoDB" id="4132249at2759"/>
<dbReference type="CDD" id="cd00067">
    <property type="entry name" value="GAL4"/>
    <property type="match status" value="1"/>
</dbReference>
<dbReference type="GO" id="GO:0000981">
    <property type="term" value="F:DNA-binding transcription factor activity, RNA polymerase II-specific"/>
    <property type="evidence" value="ECO:0007669"/>
    <property type="project" value="InterPro"/>
</dbReference>
<dbReference type="Gene3D" id="4.10.240.10">
    <property type="entry name" value="Zn(2)-C6 fungal-type DNA-binding domain"/>
    <property type="match status" value="1"/>
</dbReference>
<feature type="region of interest" description="Disordered" evidence="1">
    <location>
        <begin position="96"/>
        <end position="207"/>
    </location>
</feature>
<evidence type="ECO:0000313" key="3">
    <source>
        <dbReference type="EMBL" id="CAG8477898.1"/>
    </source>
</evidence>
<dbReference type="PROSITE" id="PS50048">
    <property type="entry name" value="ZN2_CY6_FUNGAL_2"/>
    <property type="match status" value="1"/>
</dbReference>
<dbReference type="EMBL" id="CAJVPI010000091">
    <property type="protein sequence ID" value="CAG8477898.1"/>
    <property type="molecule type" value="Genomic_DNA"/>
</dbReference>
<dbReference type="InterPro" id="IPR001138">
    <property type="entry name" value="Zn2Cys6_DnaBD"/>
</dbReference>
<proteinExistence type="predicted"/>
<feature type="compositionally biased region" description="Basic residues" evidence="1">
    <location>
        <begin position="134"/>
        <end position="143"/>
    </location>
</feature>
<dbReference type="PROSITE" id="PS00463">
    <property type="entry name" value="ZN2_CY6_FUNGAL_1"/>
    <property type="match status" value="1"/>
</dbReference>
<sequence>MSTYQTHPHPSSLNLPPIMLRKIEVTTQDQTQKQKFRFVQSDTKADIRDELAKEFNMDRFSLVDPDGNIITGTFDSLEDTKNYIIVDRTRVHTPVSSTFAETETSPQPVKRETEDEANPRRGKRKPSWMEIGRRHIPFAKKRASTTTSAASDFSNPSRSNSANAEPRRVTLPVSTFKIDPQTEQSSTSMPPQIESSNSSGGKVPKISRTQQVCARCKKLKRKCDRGRPCERCKKSAVECTYPGDECL</sequence>
<feature type="compositionally biased region" description="Polar residues" evidence="1">
    <location>
        <begin position="181"/>
        <end position="200"/>
    </location>
</feature>
<name>A0A9N8W5F3_9GLOM</name>
<dbReference type="AlphaFoldDB" id="A0A9N8W5F3"/>
<organism evidence="3 4">
    <name type="scientific">Paraglomus brasilianum</name>
    <dbReference type="NCBI Taxonomy" id="144538"/>
    <lineage>
        <taxon>Eukaryota</taxon>
        <taxon>Fungi</taxon>
        <taxon>Fungi incertae sedis</taxon>
        <taxon>Mucoromycota</taxon>
        <taxon>Glomeromycotina</taxon>
        <taxon>Glomeromycetes</taxon>
        <taxon>Paraglomerales</taxon>
        <taxon>Paraglomeraceae</taxon>
        <taxon>Paraglomus</taxon>
    </lineage>
</organism>
<feature type="compositionally biased region" description="Polar residues" evidence="1">
    <location>
        <begin position="96"/>
        <end position="107"/>
    </location>
</feature>
<reference evidence="3" key="1">
    <citation type="submission" date="2021-06" db="EMBL/GenBank/DDBJ databases">
        <authorList>
            <person name="Kallberg Y."/>
            <person name="Tangrot J."/>
            <person name="Rosling A."/>
        </authorList>
    </citation>
    <scope>NUCLEOTIDE SEQUENCE</scope>
    <source>
        <strain evidence="3">BR232B</strain>
    </source>
</reference>
<dbReference type="GO" id="GO:0008270">
    <property type="term" value="F:zinc ion binding"/>
    <property type="evidence" value="ECO:0007669"/>
    <property type="project" value="InterPro"/>
</dbReference>
<protein>
    <submittedName>
        <fullName evidence="3">4728_t:CDS:1</fullName>
    </submittedName>
</protein>
<feature type="compositionally biased region" description="Basic and acidic residues" evidence="1">
    <location>
        <begin position="109"/>
        <end position="119"/>
    </location>
</feature>
<evidence type="ECO:0000313" key="4">
    <source>
        <dbReference type="Proteomes" id="UP000789739"/>
    </source>
</evidence>